<name>A0A437MLT2_9PROT</name>
<dbReference type="SUPFAM" id="SSF53901">
    <property type="entry name" value="Thiolase-like"/>
    <property type="match status" value="2"/>
</dbReference>
<dbReference type="Proteomes" id="UP000282957">
    <property type="component" value="Unassembled WGS sequence"/>
</dbReference>
<dbReference type="InterPro" id="IPR016039">
    <property type="entry name" value="Thiolase-like"/>
</dbReference>
<dbReference type="Pfam" id="PF00109">
    <property type="entry name" value="ketoacyl-synt"/>
    <property type="match status" value="1"/>
</dbReference>
<accession>A0A437MLT2</accession>
<organism evidence="2 3">
    <name type="scientific">Rhodovarius crocodyli</name>
    <dbReference type="NCBI Taxonomy" id="1979269"/>
    <lineage>
        <taxon>Bacteria</taxon>
        <taxon>Pseudomonadati</taxon>
        <taxon>Pseudomonadota</taxon>
        <taxon>Alphaproteobacteria</taxon>
        <taxon>Acetobacterales</taxon>
        <taxon>Roseomonadaceae</taxon>
        <taxon>Rhodovarius</taxon>
    </lineage>
</organism>
<proteinExistence type="predicted"/>
<evidence type="ECO:0000313" key="2">
    <source>
        <dbReference type="EMBL" id="RVT98589.1"/>
    </source>
</evidence>
<keyword evidence="3" id="KW-1185">Reference proteome</keyword>
<reference evidence="2 3" key="1">
    <citation type="submission" date="2019-01" db="EMBL/GenBank/DDBJ databases">
        <authorList>
            <person name="Chen W.-M."/>
        </authorList>
    </citation>
    <scope>NUCLEOTIDE SEQUENCE [LARGE SCALE GENOMIC DNA]</scope>
    <source>
        <strain evidence="2 3">CCP-6</strain>
    </source>
</reference>
<dbReference type="GO" id="GO:0016746">
    <property type="term" value="F:acyltransferase activity"/>
    <property type="evidence" value="ECO:0007669"/>
    <property type="project" value="InterPro"/>
</dbReference>
<dbReference type="AlphaFoldDB" id="A0A437MLT2"/>
<comment type="caution">
    <text evidence="2">The sequence shown here is derived from an EMBL/GenBank/DDBJ whole genome shotgun (WGS) entry which is preliminary data.</text>
</comment>
<sequence length="326" mass="34251">MTVAITGLGLISCLGEGREAHSAWPAEPVLDETGFAPFPIHPLTPLKLEDHIPRREFRQMEGWQRLGTHAAGLAIADAGAGALVGQMDLMVAAGGGERDTTLDATLLAEILTVAPSDREAWLNRKLGEGLRPTLFLAQLSNLLAGSISILHNVAGSSRTFLGEEAAGAEALRVAHARVADGTSRIMLVGAAWIAARWDNLLTYAPWLQQNAWAPTAEREKLVPGSGAAFLVLEKLDAALARGARPLALLEEVRTDMVPLDTGAPDVSAAPFQAPAGALAVADATGHLMEAAFPMAVAMAALAGKQHVTGFGHRHGHFAATVKEYRA</sequence>
<dbReference type="OrthoDB" id="9808685at2"/>
<feature type="domain" description="Beta-ketoacyl synthase-like N-terminal" evidence="1">
    <location>
        <begin position="50"/>
        <end position="237"/>
    </location>
</feature>
<protein>
    <submittedName>
        <fullName evidence="2">Beta-ketoacyl-ACP synthase</fullName>
    </submittedName>
</protein>
<gene>
    <name evidence="2" type="ORF">EOD42_00275</name>
</gene>
<dbReference type="InterPro" id="IPR014030">
    <property type="entry name" value="Ketoacyl_synth_N"/>
</dbReference>
<evidence type="ECO:0000313" key="3">
    <source>
        <dbReference type="Proteomes" id="UP000282957"/>
    </source>
</evidence>
<dbReference type="RefSeq" id="WP_127785061.1">
    <property type="nucleotide sequence ID" value="NZ_SACL01000001.1"/>
</dbReference>
<evidence type="ECO:0000259" key="1">
    <source>
        <dbReference type="Pfam" id="PF00109"/>
    </source>
</evidence>
<dbReference type="EMBL" id="SACL01000001">
    <property type="protein sequence ID" value="RVT98589.1"/>
    <property type="molecule type" value="Genomic_DNA"/>
</dbReference>
<dbReference type="Gene3D" id="3.40.47.10">
    <property type="match status" value="1"/>
</dbReference>